<evidence type="ECO:0000259" key="11">
    <source>
        <dbReference type="Pfam" id="PF00149"/>
    </source>
</evidence>
<feature type="binding site" evidence="10">
    <location>
        <position position="195"/>
    </location>
    <ligand>
        <name>Mn(2+)</name>
        <dbReference type="ChEBI" id="CHEBI:29035"/>
        <label>2</label>
    </ligand>
</feature>
<keyword evidence="7 10" id="KW-0443">Lipid metabolism</keyword>
<dbReference type="EC" id="3.6.1.54" evidence="10"/>
<dbReference type="PANTHER" id="PTHR34990:SF1">
    <property type="entry name" value="UDP-2,3-DIACYLGLUCOSAMINE HYDROLASE"/>
    <property type="match status" value="1"/>
</dbReference>
<dbReference type="Proteomes" id="UP001621714">
    <property type="component" value="Unassembled WGS sequence"/>
</dbReference>
<dbReference type="Gene3D" id="3.60.21.10">
    <property type="match status" value="1"/>
</dbReference>
<evidence type="ECO:0000313" key="12">
    <source>
        <dbReference type="EMBL" id="MFK7161153.1"/>
    </source>
</evidence>
<keyword evidence="4 10" id="KW-0441">Lipid A biosynthesis</keyword>
<feature type="binding site" evidence="10">
    <location>
        <position position="7"/>
    </location>
    <ligand>
        <name>Mn(2+)</name>
        <dbReference type="ChEBI" id="CHEBI:29035"/>
        <label>1</label>
    </ligand>
</feature>
<dbReference type="InterPro" id="IPR010138">
    <property type="entry name" value="UDP-diacylglucosamine_Hdrlase"/>
</dbReference>
<dbReference type="InterPro" id="IPR043461">
    <property type="entry name" value="LpxH-like"/>
</dbReference>
<dbReference type="Pfam" id="PF00149">
    <property type="entry name" value="Metallophos"/>
    <property type="match status" value="1"/>
</dbReference>
<evidence type="ECO:0000256" key="10">
    <source>
        <dbReference type="HAMAP-Rule" id="MF_00575"/>
    </source>
</evidence>
<evidence type="ECO:0000256" key="2">
    <source>
        <dbReference type="ARBA" id="ARBA00022516"/>
    </source>
</evidence>
<comment type="pathway">
    <text evidence="10">Glycolipid biosynthesis; lipid IV(A) biosynthesis; lipid IV(A) from (3R)-3-hydroxytetradecanoyl-[acyl-carrier-protein] and UDP-N-acetyl-alpha-D-glucosamine: step 4/6.</text>
</comment>
<feature type="binding site" evidence="10">
    <location>
        <position position="167"/>
    </location>
    <ligand>
        <name>substrate</name>
    </ligand>
</feature>
<feature type="binding site" evidence="10">
    <location>
        <position position="160"/>
    </location>
    <ligand>
        <name>substrate</name>
    </ligand>
</feature>
<feature type="binding site" evidence="10">
    <location>
        <position position="78"/>
    </location>
    <ligand>
        <name>Mn(2+)</name>
        <dbReference type="ChEBI" id="CHEBI:29035"/>
        <label>2</label>
    </ligand>
</feature>
<evidence type="ECO:0000256" key="1">
    <source>
        <dbReference type="ARBA" id="ARBA00022475"/>
    </source>
</evidence>
<evidence type="ECO:0000256" key="9">
    <source>
        <dbReference type="ARBA" id="ARBA00023211"/>
    </source>
</evidence>
<feature type="binding site" evidence="10">
    <location>
        <position position="114"/>
    </location>
    <ligand>
        <name>Mn(2+)</name>
        <dbReference type="ChEBI" id="CHEBI:29035"/>
        <label>2</label>
    </ligand>
</feature>
<keyword evidence="2 10" id="KW-0444">Lipid biosynthesis</keyword>
<dbReference type="CDD" id="cd07398">
    <property type="entry name" value="MPP_YbbF-LpxH"/>
    <property type="match status" value="1"/>
</dbReference>
<name>A0ABW8PXY9_9GAMM</name>
<reference evidence="12 13" key="1">
    <citation type="submission" date="2024-02" db="EMBL/GenBank/DDBJ databases">
        <title>Marinospirillum sp. MEB 164 isolated from Lonar lake sediment.</title>
        <authorList>
            <person name="Joshi A."/>
            <person name="Thite S."/>
        </authorList>
    </citation>
    <scope>NUCLEOTIDE SEQUENCE [LARGE SCALE GENOMIC DNA]</scope>
    <source>
        <strain evidence="12 13">MEB164</strain>
    </source>
</reference>
<gene>
    <name evidence="10" type="primary">lpxH</name>
    <name evidence="12" type="ORF">V6U78_08900</name>
</gene>
<feature type="binding site" evidence="10">
    <location>
        <position position="40"/>
    </location>
    <ligand>
        <name>Mn(2+)</name>
        <dbReference type="ChEBI" id="CHEBI:29035"/>
        <label>1</label>
    </ligand>
</feature>
<feature type="binding site" evidence="10">
    <location>
        <position position="195"/>
    </location>
    <ligand>
        <name>substrate</name>
    </ligand>
</feature>
<comment type="cofactor">
    <cofactor evidence="10">
        <name>Mn(2+)</name>
        <dbReference type="ChEBI" id="CHEBI:29035"/>
    </cofactor>
    <text evidence="10">Binds 2 Mn(2+) ions per subunit in a binuclear metal center.</text>
</comment>
<dbReference type="RefSeq" id="WP_405339573.1">
    <property type="nucleotide sequence ID" value="NZ_JBANFI010000005.1"/>
</dbReference>
<feature type="binding site" evidence="10">
    <location>
        <position position="197"/>
    </location>
    <ligand>
        <name>Mn(2+)</name>
        <dbReference type="ChEBI" id="CHEBI:29035"/>
        <label>1</label>
    </ligand>
</feature>
<evidence type="ECO:0000256" key="6">
    <source>
        <dbReference type="ARBA" id="ARBA00022801"/>
    </source>
</evidence>
<comment type="caution">
    <text evidence="12">The sequence shown here is derived from an EMBL/GenBank/DDBJ whole genome shotgun (WGS) entry which is preliminary data.</text>
</comment>
<comment type="function">
    <text evidence="10">Hydrolyzes the pyrophosphate bond of UDP-2,3-diacylglucosamine to yield 2,3-diacylglucosamine 1-phosphate (lipid X) and UMP by catalyzing the attack of water at the alpha-P atom. Involved in the biosynthesis of lipid A, a phosphorylated glycolipid that anchors the lipopolysaccharide to the outer membrane of the cell.</text>
</comment>
<keyword evidence="6 10" id="KW-0378">Hydrolase</keyword>
<keyword evidence="8 10" id="KW-0472">Membrane</keyword>
<dbReference type="HAMAP" id="MF_00575">
    <property type="entry name" value="LpxH"/>
    <property type="match status" value="1"/>
</dbReference>
<evidence type="ECO:0000256" key="5">
    <source>
        <dbReference type="ARBA" id="ARBA00022723"/>
    </source>
</evidence>
<feature type="binding site" evidence="10">
    <location>
        <begin position="78"/>
        <end position="79"/>
    </location>
    <ligand>
        <name>substrate</name>
    </ligand>
</feature>
<dbReference type="PANTHER" id="PTHR34990">
    <property type="entry name" value="UDP-2,3-DIACYLGLUCOSAMINE HYDROLASE-RELATED"/>
    <property type="match status" value="1"/>
</dbReference>
<comment type="catalytic activity">
    <reaction evidence="10">
        <text>UDP-2-N,3-O-bis[(3R)-3-hydroxytetradecanoyl]-alpha-D-glucosamine + H2O = 2-N,3-O-bis[(3R)-3-hydroxytetradecanoyl]-alpha-D-glucosaminyl 1-phosphate + UMP + 2 H(+)</text>
        <dbReference type="Rhea" id="RHEA:25213"/>
        <dbReference type="ChEBI" id="CHEBI:15377"/>
        <dbReference type="ChEBI" id="CHEBI:15378"/>
        <dbReference type="ChEBI" id="CHEBI:57865"/>
        <dbReference type="ChEBI" id="CHEBI:57957"/>
        <dbReference type="ChEBI" id="CHEBI:78847"/>
        <dbReference type="EC" id="3.6.1.54"/>
    </reaction>
</comment>
<feature type="binding site" evidence="10">
    <location>
        <position position="164"/>
    </location>
    <ligand>
        <name>substrate</name>
    </ligand>
</feature>
<comment type="similarity">
    <text evidence="10">Belongs to the LpxH family.</text>
</comment>
<dbReference type="EMBL" id="JBANFI010000005">
    <property type="protein sequence ID" value="MFK7161153.1"/>
    <property type="molecule type" value="Genomic_DNA"/>
</dbReference>
<accession>A0ABW8PXY9</accession>
<keyword evidence="13" id="KW-1185">Reference proteome</keyword>
<comment type="subcellular location">
    <subcellularLocation>
        <location evidence="10">Cell inner membrane</location>
        <topology evidence="10">Peripheral membrane protein</topology>
        <orientation evidence="10">Cytoplasmic side</orientation>
    </subcellularLocation>
</comment>
<dbReference type="SUPFAM" id="SSF56300">
    <property type="entry name" value="Metallo-dependent phosphatases"/>
    <property type="match status" value="1"/>
</dbReference>
<evidence type="ECO:0000256" key="4">
    <source>
        <dbReference type="ARBA" id="ARBA00022556"/>
    </source>
</evidence>
<keyword evidence="9 10" id="KW-0464">Manganese</keyword>
<sequence>MQLFIADLHLQEDRPEMTQGFLRFLATEARCADALYILGDFFNVWVGDDGMEPYHHQLAAAMQALSDHGTKIYLMHGNRDFTIGSRFCALAGCQLLGDLERIDTDSPDPILLQHGDLLCTDDLGYQRLRRFFRQPVINFILRNLPLSWRQRIGRTTRQASKSKTRTKPVRIIDVNQQAVEQVMLEHQVRRMIHGHTHRPQVHHFLLTATEPAQAAERWVLGDWNDQQGWLIRKQGSHLSLESFQFQDL</sequence>
<evidence type="ECO:0000313" key="13">
    <source>
        <dbReference type="Proteomes" id="UP001621714"/>
    </source>
</evidence>
<evidence type="ECO:0000256" key="7">
    <source>
        <dbReference type="ARBA" id="ARBA00023098"/>
    </source>
</evidence>
<dbReference type="InterPro" id="IPR004843">
    <property type="entry name" value="Calcineurin-like_PHP"/>
</dbReference>
<organism evidence="12 13">
    <name type="scientific">Marinospirillum alkalitolerans</name>
    <dbReference type="NCBI Taxonomy" id="3123374"/>
    <lineage>
        <taxon>Bacteria</taxon>
        <taxon>Pseudomonadati</taxon>
        <taxon>Pseudomonadota</taxon>
        <taxon>Gammaproteobacteria</taxon>
        <taxon>Oceanospirillales</taxon>
        <taxon>Oceanospirillaceae</taxon>
        <taxon>Marinospirillum</taxon>
    </lineage>
</organism>
<evidence type="ECO:0000256" key="3">
    <source>
        <dbReference type="ARBA" id="ARBA00022519"/>
    </source>
</evidence>
<evidence type="ECO:0000256" key="8">
    <source>
        <dbReference type="ARBA" id="ARBA00023136"/>
    </source>
</evidence>
<proteinExistence type="inferred from homology"/>
<feature type="binding site" evidence="10">
    <location>
        <position position="40"/>
    </location>
    <ligand>
        <name>Mn(2+)</name>
        <dbReference type="ChEBI" id="CHEBI:29035"/>
        <label>2</label>
    </ligand>
</feature>
<dbReference type="InterPro" id="IPR029052">
    <property type="entry name" value="Metallo-depent_PP-like"/>
</dbReference>
<keyword evidence="3 10" id="KW-0997">Cell inner membrane</keyword>
<dbReference type="GO" id="GO:0016787">
    <property type="term" value="F:hydrolase activity"/>
    <property type="evidence" value="ECO:0007669"/>
    <property type="project" value="UniProtKB-KW"/>
</dbReference>
<dbReference type="NCBIfam" id="TIGR01854">
    <property type="entry name" value="lipid_A_lpxH"/>
    <property type="match status" value="1"/>
</dbReference>
<feature type="domain" description="Calcineurin-like phosphoesterase" evidence="11">
    <location>
        <begin position="3"/>
        <end position="199"/>
    </location>
</feature>
<keyword evidence="1 10" id="KW-1003">Cell membrane</keyword>
<keyword evidence="5 10" id="KW-0479">Metal-binding</keyword>
<protein>
    <recommendedName>
        <fullName evidence="10">UDP-2,3-diacylglucosamine hydrolase</fullName>
        <ecNumber evidence="10">3.6.1.54</ecNumber>
    </recommendedName>
    <alternativeName>
        <fullName evidence="10">UDP-2,3-diacylglucosamine diphosphatase</fullName>
    </alternativeName>
</protein>
<dbReference type="NCBIfam" id="NF003743">
    <property type="entry name" value="PRK05340.1"/>
    <property type="match status" value="1"/>
</dbReference>
<feature type="binding site" evidence="10">
    <location>
        <position position="9"/>
    </location>
    <ligand>
        <name>Mn(2+)</name>
        <dbReference type="ChEBI" id="CHEBI:29035"/>
        <label>1</label>
    </ligand>
</feature>
<feature type="binding site" evidence="10">
    <location>
        <position position="122"/>
    </location>
    <ligand>
        <name>substrate</name>
    </ligand>
</feature>